<dbReference type="AlphaFoldDB" id="A0A139AD30"/>
<dbReference type="Pfam" id="PF04083">
    <property type="entry name" value="Abhydro_lipase"/>
    <property type="match status" value="1"/>
</dbReference>
<dbReference type="SUPFAM" id="SSF53474">
    <property type="entry name" value="alpha/beta-Hydrolases"/>
    <property type="match status" value="1"/>
</dbReference>
<keyword evidence="1" id="KW-0812">Transmembrane</keyword>
<keyword evidence="3" id="KW-0378">Hydrolase</keyword>
<dbReference type="Proteomes" id="UP000070544">
    <property type="component" value="Unassembled WGS sequence"/>
</dbReference>
<evidence type="ECO:0000259" key="2">
    <source>
        <dbReference type="Pfam" id="PF04083"/>
    </source>
</evidence>
<name>A0A139AD30_GONPJ</name>
<keyword evidence="1" id="KW-1133">Transmembrane helix</keyword>
<feature type="domain" description="Partial AB-hydrolase lipase" evidence="2">
    <location>
        <begin position="89"/>
        <end position="196"/>
    </location>
</feature>
<gene>
    <name evidence="3" type="ORF">M427DRAFT_57811</name>
</gene>
<dbReference type="GO" id="GO:0016787">
    <property type="term" value="F:hydrolase activity"/>
    <property type="evidence" value="ECO:0007669"/>
    <property type="project" value="UniProtKB-KW"/>
</dbReference>
<dbReference type="GO" id="GO:0006629">
    <property type="term" value="P:lipid metabolic process"/>
    <property type="evidence" value="ECO:0007669"/>
    <property type="project" value="InterPro"/>
</dbReference>
<dbReference type="PANTHER" id="PTHR11005">
    <property type="entry name" value="LYSOSOMAL ACID LIPASE-RELATED"/>
    <property type="match status" value="1"/>
</dbReference>
<dbReference type="InterPro" id="IPR029058">
    <property type="entry name" value="AB_hydrolase_fold"/>
</dbReference>
<feature type="transmembrane region" description="Helical" evidence="1">
    <location>
        <begin position="12"/>
        <end position="31"/>
    </location>
</feature>
<evidence type="ECO:0000256" key="1">
    <source>
        <dbReference type="SAM" id="Phobius"/>
    </source>
</evidence>
<proteinExistence type="predicted"/>
<keyword evidence="1" id="KW-0472">Membrane</keyword>
<keyword evidence="4" id="KW-1185">Reference proteome</keyword>
<dbReference type="EMBL" id="KQ965770">
    <property type="protein sequence ID" value="KXS14323.1"/>
    <property type="molecule type" value="Genomic_DNA"/>
</dbReference>
<protein>
    <submittedName>
        <fullName evidence="3">Alpha/beta-hydrolase</fullName>
    </submittedName>
</protein>
<feature type="transmembrane region" description="Helical" evidence="1">
    <location>
        <begin position="37"/>
        <end position="55"/>
    </location>
</feature>
<sequence length="401" mass="45689">MSSIPILGRWSLNTYFRVGIYFALLLVEQVVRFLVSYTPLALLVWISNAFVGWIFSRQSRRQNDGQGPNGKLSDDDIHFQSLMKCRNVEDFANYWGYPLETHLAITQDVLALHRIPGPRVRILVKFPTVSNPLSICSTKEEPRSAGLIPSPDGTPVREANLDESWNFFAQHKPSPQKPVVLLWHGFMMCSEVWICHPSRDRSLAFTLADLGYDVWIANSRGNKYSCKHVSKKPSELSFWDFSMDEIVQFDVPATVDHILKVTKAEKLSYVGFSQGTAQAFASLSLNPTLNSKVHVFCALAPAAQPEGLSASVVSNFITASPDVIFLLLGRKRALAMAAFWAEIIPRPIWVEILNVSMQYLFSWTLQWIDWREKLIYYSHLYSYTSVKTVVHWFQASSRRFE</sequence>
<evidence type="ECO:0000313" key="3">
    <source>
        <dbReference type="EMBL" id="KXS14323.1"/>
    </source>
</evidence>
<dbReference type="STRING" id="1344416.A0A139AD30"/>
<evidence type="ECO:0000313" key="4">
    <source>
        <dbReference type="Proteomes" id="UP000070544"/>
    </source>
</evidence>
<dbReference type="Gene3D" id="3.40.50.1820">
    <property type="entry name" value="alpha/beta hydrolase"/>
    <property type="match status" value="1"/>
</dbReference>
<organism evidence="3 4">
    <name type="scientific">Gonapodya prolifera (strain JEL478)</name>
    <name type="common">Monoblepharis prolifera</name>
    <dbReference type="NCBI Taxonomy" id="1344416"/>
    <lineage>
        <taxon>Eukaryota</taxon>
        <taxon>Fungi</taxon>
        <taxon>Fungi incertae sedis</taxon>
        <taxon>Chytridiomycota</taxon>
        <taxon>Chytridiomycota incertae sedis</taxon>
        <taxon>Monoblepharidomycetes</taxon>
        <taxon>Monoblepharidales</taxon>
        <taxon>Gonapodyaceae</taxon>
        <taxon>Gonapodya</taxon>
    </lineage>
</organism>
<dbReference type="OrthoDB" id="9974421at2759"/>
<reference evidence="3 4" key="1">
    <citation type="journal article" date="2015" name="Genome Biol. Evol.">
        <title>Phylogenomic analyses indicate that early fungi evolved digesting cell walls of algal ancestors of land plants.</title>
        <authorList>
            <person name="Chang Y."/>
            <person name="Wang S."/>
            <person name="Sekimoto S."/>
            <person name="Aerts A.L."/>
            <person name="Choi C."/>
            <person name="Clum A."/>
            <person name="LaButti K.M."/>
            <person name="Lindquist E.A."/>
            <person name="Yee Ngan C."/>
            <person name="Ohm R.A."/>
            <person name="Salamov A.A."/>
            <person name="Grigoriev I.V."/>
            <person name="Spatafora J.W."/>
            <person name="Berbee M.L."/>
        </authorList>
    </citation>
    <scope>NUCLEOTIDE SEQUENCE [LARGE SCALE GENOMIC DNA]</scope>
    <source>
        <strain evidence="3 4">JEL478</strain>
    </source>
</reference>
<accession>A0A139AD30</accession>
<dbReference type="InterPro" id="IPR006693">
    <property type="entry name" value="AB_hydrolase_lipase"/>
</dbReference>